<proteinExistence type="predicted"/>
<dbReference type="AlphaFoldDB" id="A0A8T1E0J8"/>
<name>A0A8T1E0J8_9STRA</name>
<protein>
    <submittedName>
        <fullName evidence="1">Uncharacterized protein</fullName>
    </submittedName>
</protein>
<organism evidence="1 2">
    <name type="scientific">Phytophthora cactorum</name>
    <dbReference type="NCBI Taxonomy" id="29920"/>
    <lineage>
        <taxon>Eukaryota</taxon>
        <taxon>Sar</taxon>
        <taxon>Stramenopiles</taxon>
        <taxon>Oomycota</taxon>
        <taxon>Peronosporomycetes</taxon>
        <taxon>Peronosporales</taxon>
        <taxon>Peronosporaceae</taxon>
        <taxon>Phytophthora</taxon>
    </lineage>
</organism>
<accession>A0A8T1E0J8</accession>
<dbReference type="EMBL" id="RCMK01000159">
    <property type="protein sequence ID" value="KAG2946387.1"/>
    <property type="molecule type" value="Genomic_DNA"/>
</dbReference>
<comment type="caution">
    <text evidence="1">The sequence shown here is derived from an EMBL/GenBank/DDBJ whole genome shotgun (WGS) entry which is preliminary data.</text>
</comment>
<dbReference type="Proteomes" id="UP000736787">
    <property type="component" value="Unassembled WGS sequence"/>
</dbReference>
<evidence type="ECO:0000313" key="1">
    <source>
        <dbReference type="EMBL" id="KAG2946387.1"/>
    </source>
</evidence>
<reference evidence="1" key="1">
    <citation type="submission" date="2018-10" db="EMBL/GenBank/DDBJ databases">
        <title>Effector identification in a new, highly contiguous assembly of the strawberry crown rot pathogen Phytophthora cactorum.</title>
        <authorList>
            <person name="Armitage A.D."/>
            <person name="Nellist C.F."/>
            <person name="Bates H."/>
            <person name="Vickerstaff R.J."/>
            <person name="Harrison R.J."/>
        </authorList>
    </citation>
    <scope>NUCLEOTIDE SEQUENCE</scope>
    <source>
        <strain evidence="1">4040</strain>
    </source>
</reference>
<evidence type="ECO:0000313" key="2">
    <source>
        <dbReference type="Proteomes" id="UP000736787"/>
    </source>
</evidence>
<sequence>MELIASTYPLGEAGARAADAAAGAPAWFAGAMANALRPLETV</sequence>
<gene>
    <name evidence="1" type="ORF">PC117_g7690</name>
</gene>